<gene>
    <name evidence="1" type="ORF">BE17_24200</name>
</gene>
<reference evidence="1 2" key="1">
    <citation type="submission" date="2014-02" db="EMBL/GenBank/DDBJ databases">
        <title>The small core and large imbalanced accessory genome model reveals a collaborative survival strategy of Sorangium cellulosum strains in nature.</title>
        <authorList>
            <person name="Han K."/>
            <person name="Peng R."/>
            <person name="Blom J."/>
            <person name="Li Y.-Z."/>
        </authorList>
    </citation>
    <scope>NUCLEOTIDE SEQUENCE [LARGE SCALE GENOMIC DNA]</scope>
    <source>
        <strain evidence="1 2">So0011-07</strain>
    </source>
</reference>
<protein>
    <submittedName>
        <fullName evidence="1">Uncharacterized protein</fullName>
    </submittedName>
</protein>
<evidence type="ECO:0000313" key="2">
    <source>
        <dbReference type="Proteomes" id="UP000075635"/>
    </source>
</evidence>
<evidence type="ECO:0000313" key="1">
    <source>
        <dbReference type="EMBL" id="KYF92035.1"/>
    </source>
</evidence>
<dbReference type="AlphaFoldDB" id="A0A150SHU9"/>
<name>A0A150SHU9_SORCE</name>
<accession>A0A150SHU9</accession>
<organism evidence="1 2">
    <name type="scientific">Sorangium cellulosum</name>
    <name type="common">Polyangium cellulosum</name>
    <dbReference type="NCBI Taxonomy" id="56"/>
    <lineage>
        <taxon>Bacteria</taxon>
        <taxon>Pseudomonadati</taxon>
        <taxon>Myxococcota</taxon>
        <taxon>Polyangia</taxon>
        <taxon>Polyangiales</taxon>
        <taxon>Polyangiaceae</taxon>
        <taxon>Sorangium</taxon>
    </lineage>
</organism>
<dbReference type="Proteomes" id="UP000075635">
    <property type="component" value="Unassembled WGS sequence"/>
</dbReference>
<sequence>MLPLKARVRDGRLILDEPTELSEGAVVDLVAFGGDNLDEVDDDEREALHAALAEGIAQDDAGDTADAEEVLAHLRARAS</sequence>
<comment type="caution">
    <text evidence="1">The sequence shown here is derived from an EMBL/GenBank/DDBJ whole genome shotgun (WGS) entry which is preliminary data.</text>
</comment>
<dbReference type="EMBL" id="JEMB01000959">
    <property type="protein sequence ID" value="KYF92035.1"/>
    <property type="molecule type" value="Genomic_DNA"/>
</dbReference>
<proteinExistence type="predicted"/>